<protein>
    <submittedName>
        <fullName evidence="3">Uncharacterized protein</fullName>
    </submittedName>
</protein>
<evidence type="ECO:0000256" key="1">
    <source>
        <dbReference type="SAM" id="Coils"/>
    </source>
</evidence>
<sequence length="187" mass="20571">MKSTLILTILTAGLMLNTGCEKQEDKSVMTSPAESSNKLSGAKTEIQKTAQAVVEDAKETVSSYTAKAEDVAKETVQSYTVKAEEILSEITEPVTAVKEKVATYSQPELMARVEQYKQSILEKKEQLSGLTSQLKDLSMMELLSEKGAALKEQASRYTEQLSALKERYGIYIDKLKTLGVNLPDLPL</sequence>
<feature type="coiled-coil region" evidence="1">
    <location>
        <begin position="113"/>
        <end position="167"/>
    </location>
</feature>
<proteinExistence type="predicted"/>
<name>A0A6P1M3I6_9BACT</name>
<accession>A0A6P1M3I6</accession>
<keyword evidence="4" id="KW-1185">Reference proteome</keyword>
<feature type="region of interest" description="Disordered" evidence="2">
    <location>
        <begin position="23"/>
        <end position="42"/>
    </location>
</feature>
<dbReference type="AlphaFoldDB" id="A0A6P1M3I6"/>
<dbReference type="RefSeq" id="WP_160627199.1">
    <property type="nucleotide sequence ID" value="NZ_CP047593.1"/>
</dbReference>
<feature type="compositionally biased region" description="Polar residues" evidence="2">
    <location>
        <begin position="28"/>
        <end position="39"/>
    </location>
</feature>
<reference evidence="3 4" key="1">
    <citation type="submission" date="2020-01" db="EMBL/GenBank/DDBJ databases">
        <title>Ponticoccus aerotolerans gen. nov., sp. nov., an anaerobic bacterium and proposal of Ponticoccusceae fam. nov., Ponticoccusles ord. nov. and Ponticoccuse classis nov. in the phylum Kiritimatiellaeota.</title>
        <authorList>
            <person name="Zhou L.Y."/>
            <person name="Du Z.J."/>
        </authorList>
    </citation>
    <scope>NUCLEOTIDE SEQUENCE [LARGE SCALE GENOMIC DNA]</scope>
    <source>
        <strain evidence="3 4">S-5007</strain>
    </source>
</reference>
<evidence type="ECO:0000256" key="2">
    <source>
        <dbReference type="SAM" id="MobiDB-lite"/>
    </source>
</evidence>
<organism evidence="3 4">
    <name type="scientific">Tichowtungia aerotolerans</name>
    <dbReference type="NCBI Taxonomy" id="2697043"/>
    <lineage>
        <taxon>Bacteria</taxon>
        <taxon>Pseudomonadati</taxon>
        <taxon>Kiritimatiellota</taxon>
        <taxon>Tichowtungiia</taxon>
        <taxon>Tichowtungiales</taxon>
        <taxon>Tichowtungiaceae</taxon>
        <taxon>Tichowtungia</taxon>
    </lineage>
</organism>
<gene>
    <name evidence="3" type="ORF">GT409_04105</name>
</gene>
<keyword evidence="1" id="KW-0175">Coiled coil</keyword>
<evidence type="ECO:0000313" key="3">
    <source>
        <dbReference type="EMBL" id="QHI68662.1"/>
    </source>
</evidence>
<dbReference type="KEGG" id="taer:GT409_04105"/>
<dbReference type="EMBL" id="CP047593">
    <property type="protein sequence ID" value="QHI68662.1"/>
    <property type="molecule type" value="Genomic_DNA"/>
</dbReference>
<evidence type="ECO:0000313" key="4">
    <source>
        <dbReference type="Proteomes" id="UP000464954"/>
    </source>
</evidence>
<dbReference type="Proteomes" id="UP000464954">
    <property type="component" value="Chromosome"/>
</dbReference>